<dbReference type="PANTHER" id="PTHR21666:SF289">
    <property type="entry name" value="L-ALA--D-GLU ENDOPEPTIDASE"/>
    <property type="match status" value="1"/>
</dbReference>
<protein>
    <submittedName>
        <fullName evidence="3">Peptidase M23-like protein</fullName>
    </submittedName>
</protein>
<feature type="domain" description="M23ase beta-sheet core" evidence="2">
    <location>
        <begin position="129"/>
        <end position="233"/>
    </location>
</feature>
<name>A0A3N1XRT7_9FIRM</name>
<gene>
    <name evidence="3" type="ORF">EDD66_103281</name>
</gene>
<evidence type="ECO:0000256" key="1">
    <source>
        <dbReference type="ARBA" id="ARBA00022729"/>
    </source>
</evidence>
<dbReference type="InterPro" id="IPR016047">
    <property type="entry name" value="M23ase_b-sheet_dom"/>
</dbReference>
<dbReference type="CDD" id="cd12797">
    <property type="entry name" value="M23_peptidase"/>
    <property type="match status" value="1"/>
</dbReference>
<dbReference type="EMBL" id="RJVG01000003">
    <property type="protein sequence ID" value="ROR29345.1"/>
    <property type="molecule type" value="Genomic_DNA"/>
</dbReference>
<dbReference type="InterPro" id="IPR050570">
    <property type="entry name" value="Cell_wall_metabolism_enzyme"/>
</dbReference>
<accession>A0A3N1XRT7</accession>
<dbReference type="AlphaFoldDB" id="A0A3N1XRT7"/>
<dbReference type="Proteomes" id="UP000273083">
    <property type="component" value="Unassembled WGS sequence"/>
</dbReference>
<dbReference type="GO" id="GO:0004222">
    <property type="term" value="F:metalloendopeptidase activity"/>
    <property type="evidence" value="ECO:0007669"/>
    <property type="project" value="TreeGrafter"/>
</dbReference>
<proteinExistence type="predicted"/>
<keyword evidence="1" id="KW-0732">Signal</keyword>
<dbReference type="RefSeq" id="WP_243115318.1">
    <property type="nucleotide sequence ID" value="NZ_RJVG01000003.1"/>
</dbReference>
<dbReference type="InterPro" id="IPR011055">
    <property type="entry name" value="Dup_hybrid_motif"/>
</dbReference>
<evidence type="ECO:0000313" key="3">
    <source>
        <dbReference type="EMBL" id="ROR29345.1"/>
    </source>
</evidence>
<keyword evidence="4" id="KW-1185">Reference proteome</keyword>
<evidence type="ECO:0000259" key="2">
    <source>
        <dbReference type="Pfam" id="PF01551"/>
    </source>
</evidence>
<reference evidence="3 4" key="1">
    <citation type="submission" date="2018-11" db="EMBL/GenBank/DDBJ databases">
        <title>Genomic Encyclopedia of Type Strains, Phase IV (KMG-IV): sequencing the most valuable type-strain genomes for metagenomic binning, comparative biology and taxonomic classification.</title>
        <authorList>
            <person name="Goeker M."/>
        </authorList>
    </citation>
    <scope>NUCLEOTIDE SEQUENCE [LARGE SCALE GENOMIC DNA]</scope>
    <source>
        <strain evidence="3 4">DSM 26537</strain>
    </source>
</reference>
<dbReference type="SUPFAM" id="SSF51261">
    <property type="entry name" value="Duplicated hybrid motif"/>
    <property type="match status" value="1"/>
</dbReference>
<sequence length="260" mass="30062">MLSSIEDYRESKDTFRELKISDHAMKQILDFTKNKTNSFNKETIDIITFNMLMNNYSINNNSRLLFQLNDINGISYLKNSEVYRDVYEKYNTIFKDIRYFPVPKDLTGEADVTYENSWKRPRTYGGNRIHEGTDIMASNNKAGYFPVISVSDGVVEQKGWLEQGGYRIGIRSESGAYFYYAHLASYNEELEKGDVVTAGTNLGFMGNTGYSKVVGTTGKFDVHLHFGIYLDDNGKEMSVNPYWVLKYLEDYKLYFNKNTQ</sequence>
<dbReference type="PANTHER" id="PTHR21666">
    <property type="entry name" value="PEPTIDASE-RELATED"/>
    <property type="match status" value="1"/>
</dbReference>
<organism evidence="3 4">
    <name type="scientific">Mobilisporobacter senegalensis</name>
    <dbReference type="NCBI Taxonomy" id="1329262"/>
    <lineage>
        <taxon>Bacteria</taxon>
        <taxon>Bacillati</taxon>
        <taxon>Bacillota</taxon>
        <taxon>Clostridia</taxon>
        <taxon>Lachnospirales</taxon>
        <taxon>Lachnospiraceae</taxon>
        <taxon>Mobilisporobacter</taxon>
    </lineage>
</organism>
<evidence type="ECO:0000313" key="4">
    <source>
        <dbReference type="Proteomes" id="UP000273083"/>
    </source>
</evidence>
<dbReference type="Pfam" id="PF01551">
    <property type="entry name" value="Peptidase_M23"/>
    <property type="match status" value="1"/>
</dbReference>
<comment type="caution">
    <text evidence="3">The sequence shown here is derived from an EMBL/GenBank/DDBJ whole genome shotgun (WGS) entry which is preliminary data.</text>
</comment>
<dbReference type="Gene3D" id="2.70.70.10">
    <property type="entry name" value="Glucose Permease (Domain IIA)"/>
    <property type="match status" value="1"/>
</dbReference>